<protein>
    <submittedName>
        <fullName evidence="3">Polyketide cyclase</fullName>
    </submittedName>
</protein>
<evidence type="ECO:0000256" key="1">
    <source>
        <dbReference type="SAM" id="SignalP"/>
    </source>
</evidence>
<dbReference type="PROSITE" id="PS51257">
    <property type="entry name" value="PROKAR_LIPOPROTEIN"/>
    <property type="match status" value="1"/>
</dbReference>
<dbReference type="PANTHER" id="PTHR38436:SF1">
    <property type="entry name" value="ESTER CYCLASE"/>
    <property type="match status" value="1"/>
</dbReference>
<keyword evidence="1" id="KW-0732">Signal</keyword>
<feature type="domain" description="SnoaL-like" evidence="2">
    <location>
        <begin position="37"/>
        <end position="133"/>
    </location>
</feature>
<proteinExistence type="predicted"/>
<comment type="caution">
    <text evidence="3">The sequence shown here is derived from an EMBL/GenBank/DDBJ whole genome shotgun (WGS) entry which is preliminary data.</text>
</comment>
<dbReference type="OrthoDB" id="129343at2"/>
<dbReference type="InterPro" id="IPR009959">
    <property type="entry name" value="Cyclase_SnoaL-like"/>
</dbReference>
<dbReference type="Gene3D" id="3.10.450.50">
    <property type="match status" value="1"/>
</dbReference>
<evidence type="ECO:0000313" key="3">
    <source>
        <dbReference type="EMBL" id="OZI77053.1"/>
    </source>
</evidence>
<dbReference type="InterPro" id="IPR032710">
    <property type="entry name" value="NTF2-like_dom_sf"/>
</dbReference>
<gene>
    <name evidence="3" type="ORF">CAL22_00410</name>
</gene>
<reference evidence="4" key="1">
    <citation type="submission" date="2017-05" db="EMBL/GenBank/DDBJ databases">
        <title>Complete and WGS of Bordetella genogroups.</title>
        <authorList>
            <person name="Spilker T."/>
            <person name="Lipuma J."/>
        </authorList>
    </citation>
    <scope>NUCLEOTIDE SEQUENCE [LARGE SCALE GENOMIC DNA]</scope>
    <source>
        <strain evidence="4">AU6712</strain>
    </source>
</reference>
<evidence type="ECO:0000259" key="2">
    <source>
        <dbReference type="Pfam" id="PF12680"/>
    </source>
</evidence>
<dbReference type="SUPFAM" id="SSF54427">
    <property type="entry name" value="NTF2-like"/>
    <property type="match status" value="1"/>
</dbReference>
<dbReference type="Proteomes" id="UP000216429">
    <property type="component" value="Unassembled WGS sequence"/>
</dbReference>
<name>A0A261VUU2_9BORD</name>
<feature type="chain" id="PRO_5012153225" evidence="1">
    <location>
        <begin position="26"/>
        <end position="151"/>
    </location>
</feature>
<sequence length="151" mass="17137">MKKFKTLMLAWTACACLATAFAAQAQSVQQNKELALAFFRLMFQEHRVEEAVSRYVDKRYVQHNPYLESGTAPLVDFFVLYFEQNPQASAEIKRVVAEGDLVVVHSLWKEAAEDRGQAVVDIFRLADGKIVEHWDVSQEIPENPANANGMF</sequence>
<dbReference type="PANTHER" id="PTHR38436">
    <property type="entry name" value="POLYKETIDE CYCLASE SNOAL-LIKE DOMAIN"/>
    <property type="match status" value="1"/>
</dbReference>
<feature type="signal peptide" evidence="1">
    <location>
        <begin position="1"/>
        <end position="25"/>
    </location>
</feature>
<organism evidence="3 4">
    <name type="scientific">Bordetella genomosp. 12</name>
    <dbReference type="NCBI Taxonomy" id="463035"/>
    <lineage>
        <taxon>Bacteria</taxon>
        <taxon>Pseudomonadati</taxon>
        <taxon>Pseudomonadota</taxon>
        <taxon>Betaproteobacteria</taxon>
        <taxon>Burkholderiales</taxon>
        <taxon>Alcaligenaceae</taxon>
        <taxon>Bordetella</taxon>
    </lineage>
</organism>
<dbReference type="InterPro" id="IPR037401">
    <property type="entry name" value="SnoaL-like"/>
</dbReference>
<dbReference type="EMBL" id="NEVU01000001">
    <property type="protein sequence ID" value="OZI77053.1"/>
    <property type="molecule type" value="Genomic_DNA"/>
</dbReference>
<keyword evidence="4" id="KW-1185">Reference proteome</keyword>
<dbReference type="GO" id="GO:0030638">
    <property type="term" value="P:polyketide metabolic process"/>
    <property type="evidence" value="ECO:0007669"/>
    <property type="project" value="InterPro"/>
</dbReference>
<accession>A0A261VUU2</accession>
<evidence type="ECO:0000313" key="4">
    <source>
        <dbReference type="Proteomes" id="UP000216429"/>
    </source>
</evidence>
<dbReference type="AlphaFoldDB" id="A0A261VUU2"/>
<dbReference type="RefSeq" id="WP_094809409.1">
    <property type="nucleotide sequence ID" value="NZ_NEVU01000001.1"/>
</dbReference>
<dbReference type="Pfam" id="PF12680">
    <property type="entry name" value="SnoaL_2"/>
    <property type="match status" value="1"/>
</dbReference>